<comment type="caution">
    <text evidence="3">The sequence shown here is derived from an EMBL/GenBank/DDBJ whole genome shotgun (WGS) entry which is preliminary data.</text>
</comment>
<dbReference type="SUPFAM" id="SSF56349">
    <property type="entry name" value="DNA breaking-rejoining enzymes"/>
    <property type="match status" value="1"/>
</dbReference>
<dbReference type="Gene3D" id="1.10.150.130">
    <property type="match status" value="1"/>
</dbReference>
<gene>
    <name evidence="3" type="ORF">J4709_32965</name>
</gene>
<dbReference type="RefSeq" id="WP_208246592.1">
    <property type="nucleotide sequence ID" value="NZ_JAGEPF010000021.1"/>
</dbReference>
<feature type="compositionally biased region" description="Low complexity" evidence="2">
    <location>
        <begin position="109"/>
        <end position="122"/>
    </location>
</feature>
<feature type="region of interest" description="Disordered" evidence="2">
    <location>
        <begin position="107"/>
        <end position="136"/>
    </location>
</feature>
<accession>A0ABS3S058</accession>
<sequence>MQTYFGTWINHVRPYLKAARVAIFDSARAIQYFTWLAEAERTVNTRRACRTVLSAMIGLSIRLGYRCDNPVRGLNVGKQAAHKDIKVINETVFWELCDKLPLPTQRLLPSTSSPPESASAKRSLSKRKTWTTTPAC</sequence>
<reference evidence="3 4" key="1">
    <citation type="submission" date="2021-03" db="EMBL/GenBank/DDBJ databases">
        <title>Actinomadura violae sp. nov., isolated from lichen in Thailand.</title>
        <authorList>
            <person name="Kanchanasin P."/>
            <person name="Saeng-In P."/>
            <person name="Phongsopitanun W."/>
            <person name="Yuki M."/>
            <person name="Kudo T."/>
            <person name="Ohkuma M."/>
            <person name="Tanasupawat S."/>
        </authorList>
    </citation>
    <scope>NUCLEOTIDE SEQUENCE [LARGE SCALE GENOMIC DNA]</scope>
    <source>
        <strain evidence="3 4">LCR2-06</strain>
    </source>
</reference>
<protein>
    <submittedName>
        <fullName evidence="3">Uncharacterized protein</fullName>
    </submittedName>
</protein>
<evidence type="ECO:0000256" key="2">
    <source>
        <dbReference type="SAM" id="MobiDB-lite"/>
    </source>
</evidence>
<dbReference type="Proteomes" id="UP000680206">
    <property type="component" value="Unassembled WGS sequence"/>
</dbReference>
<evidence type="ECO:0000256" key="1">
    <source>
        <dbReference type="ARBA" id="ARBA00023125"/>
    </source>
</evidence>
<dbReference type="EMBL" id="JAGEPF010000021">
    <property type="protein sequence ID" value="MBO2462394.1"/>
    <property type="molecule type" value="Genomic_DNA"/>
</dbReference>
<keyword evidence="1" id="KW-0238">DNA-binding</keyword>
<dbReference type="InterPro" id="IPR010998">
    <property type="entry name" value="Integrase_recombinase_N"/>
</dbReference>
<evidence type="ECO:0000313" key="3">
    <source>
        <dbReference type="EMBL" id="MBO2462394.1"/>
    </source>
</evidence>
<name>A0ABS3S058_9ACTN</name>
<keyword evidence="4" id="KW-1185">Reference proteome</keyword>
<dbReference type="InterPro" id="IPR011010">
    <property type="entry name" value="DNA_brk_join_enz"/>
</dbReference>
<evidence type="ECO:0000313" key="4">
    <source>
        <dbReference type="Proteomes" id="UP000680206"/>
    </source>
</evidence>
<proteinExistence type="predicted"/>
<organism evidence="3 4">
    <name type="scientific">Actinomadura violacea</name>
    <dbReference type="NCBI Taxonomy" id="2819934"/>
    <lineage>
        <taxon>Bacteria</taxon>
        <taxon>Bacillati</taxon>
        <taxon>Actinomycetota</taxon>
        <taxon>Actinomycetes</taxon>
        <taxon>Streptosporangiales</taxon>
        <taxon>Thermomonosporaceae</taxon>
        <taxon>Actinomadura</taxon>
    </lineage>
</organism>